<dbReference type="SUPFAM" id="SSF158472">
    <property type="entry name" value="HAMP domain-like"/>
    <property type="match status" value="1"/>
</dbReference>
<evidence type="ECO:0000313" key="4">
    <source>
        <dbReference type="Proteomes" id="UP000647836"/>
    </source>
</evidence>
<dbReference type="Proteomes" id="UP000647836">
    <property type="component" value="Unassembled WGS sequence"/>
</dbReference>
<keyword evidence="1" id="KW-1133">Transmembrane helix</keyword>
<feature type="transmembrane region" description="Helical" evidence="1">
    <location>
        <begin position="68"/>
        <end position="90"/>
    </location>
</feature>
<sequence>MDYTKSLDALYAAVAHNAPLVEQEFHKTANGETILYGYAPITNLQGWINGFLVVELDASSVVRQEIRAAGFALVTFLAVLLLTVFLVGWLSRSLVVLPILQLNSAAKQLETGNWNAILPSNRTDELGELSASSGLRWNFPKLKNGQ</sequence>
<accession>A0ABR9U020</accession>
<proteinExistence type="predicted"/>
<dbReference type="RefSeq" id="WP_194044665.1">
    <property type="nucleotide sequence ID" value="NZ_JADEXF010000427.1"/>
</dbReference>
<comment type="caution">
    <text evidence="3">The sequence shown here is derived from an EMBL/GenBank/DDBJ whole genome shotgun (WGS) entry which is preliminary data.</text>
</comment>
<dbReference type="Pfam" id="PF00672">
    <property type="entry name" value="HAMP"/>
    <property type="match status" value="1"/>
</dbReference>
<dbReference type="EMBL" id="JADEXF010000427">
    <property type="protein sequence ID" value="MBE9106021.1"/>
    <property type="molecule type" value="Genomic_DNA"/>
</dbReference>
<evidence type="ECO:0000256" key="1">
    <source>
        <dbReference type="SAM" id="Phobius"/>
    </source>
</evidence>
<organism evidence="3 4">
    <name type="scientific">Nostoc cf. edaphicum LEGE 07299</name>
    <dbReference type="NCBI Taxonomy" id="2777974"/>
    <lineage>
        <taxon>Bacteria</taxon>
        <taxon>Bacillati</taxon>
        <taxon>Cyanobacteriota</taxon>
        <taxon>Cyanophyceae</taxon>
        <taxon>Nostocales</taxon>
        <taxon>Nostocaceae</taxon>
        <taxon>Nostoc</taxon>
    </lineage>
</organism>
<keyword evidence="4" id="KW-1185">Reference proteome</keyword>
<dbReference type="CDD" id="cd06225">
    <property type="entry name" value="HAMP"/>
    <property type="match status" value="1"/>
</dbReference>
<keyword evidence="1" id="KW-0472">Membrane</keyword>
<feature type="domain" description="HAMP" evidence="2">
    <location>
        <begin position="94"/>
        <end position="132"/>
    </location>
</feature>
<keyword evidence="1" id="KW-0812">Transmembrane</keyword>
<evidence type="ECO:0000313" key="3">
    <source>
        <dbReference type="EMBL" id="MBE9106021.1"/>
    </source>
</evidence>
<protein>
    <recommendedName>
        <fullName evidence="2">HAMP domain-containing protein</fullName>
    </recommendedName>
</protein>
<evidence type="ECO:0000259" key="2">
    <source>
        <dbReference type="Pfam" id="PF00672"/>
    </source>
</evidence>
<dbReference type="Gene3D" id="6.10.340.10">
    <property type="match status" value="1"/>
</dbReference>
<dbReference type="InterPro" id="IPR003660">
    <property type="entry name" value="HAMP_dom"/>
</dbReference>
<gene>
    <name evidence="3" type="ORF">IQ229_14055</name>
</gene>
<name>A0ABR9U020_9NOSO</name>
<reference evidence="3 4" key="1">
    <citation type="submission" date="2020-10" db="EMBL/GenBank/DDBJ databases">
        <authorList>
            <person name="Castelo-Branco R."/>
            <person name="Eusebio N."/>
            <person name="Adriana R."/>
            <person name="Vieira A."/>
            <person name="Brugerolle De Fraissinette N."/>
            <person name="Rezende De Castro R."/>
            <person name="Schneider M.P."/>
            <person name="Vasconcelos V."/>
            <person name="Leao P.N."/>
        </authorList>
    </citation>
    <scope>NUCLEOTIDE SEQUENCE [LARGE SCALE GENOMIC DNA]</scope>
    <source>
        <strain evidence="3 4">LEGE 07299</strain>
    </source>
</reference>